<feature type="signal peptide" evidence="17">
    <location>
        <begin position="1"/>
        <end position="25"/>
    </location>
</feature>
<name>A0A8B7YY76_ACAPL</name>
<dbReference type="GO" id="GO:0005789">
    <property type="term" value="C:endoplasmic reticulum membrane"/>
    <property type="evidence" value="ECO:0007669"/>
    <property type="project" value="UniProtKB-SubCell"/>
</dbReference>
<organism evidence="19 20">
    <name type="scientific">Acanthaster planci</name>
    <name type="common">Crown-of-thorns starfish</name>
    <dbReference type="NCBI Taxonomy" id="133434"/>
    <lineage>
        <taxon>Eukaryota</taxon>
        <taxon>Metazoa</taxon>
        <taxon>Echinodermata</taxon>
        <taxon>Eleutherozoa</taxon>
        <taxon>Asterozoa</taxon>
        <taxon>Asteroidea</taxon>
        <taxon>Valvatacea</taxon>
        <taxon>Valvatida</taxon>
        <taxon>Acanthasteridae</taxon>
        <taxon>Acanthaster</taxon>
    </lineage>
</organism>
<evidence type="ECO:0000256" key="12">
    <source>
        <dbReference type="ARBA" id="ARBA00023136"/>
    </source>
</evidence>
<evidence type="ECO:0000256" key="9">
    <source>
        <dbReference type="ARBA" id="ARBA00022840"/>
    </source>
</evidence>
<dbReference type="InterPro" id="IPR001245">
    <property type="entry name" value="Ser-Thr/Tyr_kinase_cat_dom"/>
</dbReference>
<dbReference type="InterPro" id="IPR039318">
    <property type="entry name" value="POMK"/>
</dbReference>
<dbReference type="AlphaFoldDB" id="A0A8B7YY76"/>
<comment type="catalytic activity">
    <reaction evidence="14">
        <text>3-O-[beta-D-GalNAc-(1-&gt;3)-beta-D-GlcNAc-(1-&gt;4)-alpha-D-Man]-L-Thr-[protein] + ATP = 3-O-[beta-D-GalNAc-(1-&gt;3)-beta-D-GlcNAc-(1-&gt;4)-(O-6-P-alpha-D-Man)]-Thr-[protein] + ADP + H(+)</text>
        <dbReference type="Rhea" id="RHEA:52616"/>
        <dbReference type="Rhea" id="RHEA-COMP:13308"/>
        <dbReference type="Rhea" id="RHEA-COMP:13309"/>
        <dbReference type="ChEBI" id="CHEBI:15378"/>
        <dbReference type="ChEBI" id="CHEBI:30616"/>
        <dbReference type="ChEBI" id="CHEBI:136709"/>
        <dbReference type="ChEBI" id="CHEBI:136710"/>
        <dbReference type="ChEBI" id="CHEBI:456216"/>
        <dbReference type="EC" id="2.7.1.183"/>
    </reaction>
</comment>
<dbReference type="GO" id="GO:0004672">
    <property type="term" value="F:protein kinase activity"/>
    <property type="evidence" value="ECO:0007669"/>
    <property type="project" value="InterPro"/>
</dbReference>
<keyword evidence="17" id="KW-0732">Signal</keyword>
<dbReference type="GeneID" id="110983381"/>
<dbReference type="PANTHER" id="PTHR22618:SF2">
    <property type="entry name" value="PROTEIN O-MANNOSE KINASE"/>
    <property type="match status" value="1"/>
</dbReference>
<dbReference type="Proteomes" id="UP000694845">
    <property type="component" value="Unplaced"/>
</dbReference>
<dbReference type="Gene3D" id="1.10.510.10">
    <property type="entry name" value="Transferase(Phosphotransferase) domain 1"/>
    <property type="match status" value="1"/>
</dbReference>
<evidence type="ECO:0000313" key="19">
    <source>
        <dbReference type="Proteomes" id="UP000694845"/>
    </source>
</evidence>
<keyword evidence="6" id="KW-0547">Nucleotide-binding</keyword>
<comment type="function">
    <text evidence="13">Protein O-mannose kinase that specifically mediates phosphorylation at the 6-position of an O-mannose of the trisaccharide (N-acetylgalactosamine (GalNAc)-beta-1,3-N-acetylglucosamine (GlcNAc)-beta-1,4-mannose) to generate phosphorylated O-mannosyl trisaccharide (N-acetylgalactosamine-beta-1,3-N-acetylglucosamine-beta-1,4-(phosphate-6-)mannose). Phosphorylated O-mannosyl trisaccharide is a carbohydrate structure present in alpha-dystroglycan (DAG1), which is required for binding laminin G-like domain-containing extracellular proteins with high affinity. Only shows kinase activity when the GalNAc-beta-3-GlcNAc-beta-terminus is linked to the 4-position of O-mannose, suggesting that this disaccharide serves as the substrate recognition motif.</text>
</comment>
<sequence>MKSLWPYAISCVLLATGLTTQYIWSGKFVSTEDEDHSEMSLPDTQCHQCETEDMCVTAEVGSMKGARSCREDGKHRPYLSCQEIEEVELERKIGEGAVKEVHLARWRGLRVAYSSLIHPQHLEDFLHGAEMLRALQPHDLVIRLIGLCLHGDRPVIVTEYHQLGSADRINDILSQENLSDRNTVRTRFQLCLDYAQILSLLHSGPAGTRIMCDSNDVGKTLSQFLVTDDLRLVINDLDALPLVDRARGKLTKCGHRQLWGDFVAPEQLWPFDEREFRDADMPLYDEKTDIWKVPDVTDTLLGNVPHGDIIRLHLFKIHRQCKELNPTSRPTAEEVLKQYKEIFNSVIDDQ</sequence>
<evidence type="ECO:0000256" key="5">
    <source>
        <dbReference type="ARBA" id="ARBA00022692"/>
    </source>
</evidence>
<feature type="chain" id="PRO_5034725131" description="Protein O-mannose kinase" evidence="17">
    <location>
        <begin position="26"/>
        <end position="350"/>
    </location>
</feature>
<evidence type="ECO:0000256" key="4">
    <source>
        <dbReference type="ARBA" id="ARBA00022679"/>
    </source>
</evidence>
<dbReference type="RefSeq" id="XP_022098293.1">
    <property type="nucleotide sequence ID" value="XM_022242601.1"/>
</dbReference>
<evidence type="ECO:0000256" key="10">
    <source>
        <dbReference type="ARBA" id="ARBA00022968"/>
    </source>
</evidence>
<keyword evidence="11" id="KW-1133">Transmembrane helix</keyword>
<gene>
    <name evidence="20" type="primary">LOC110983381</name>
</gene>
<keyword evidence="19" id="KW-1185">Reference proteome</keyword>
<comment type="subcellular location">
    <subcellularLocation>
        <location evidence="1">Endoplasmic reticulum membrane</location>
        <topology evidence="1">Single-pass type II membrane protein</topology>
    </subcellularLocation>
</comment>
<dbReference type="SUPFAM" id="SSF56112">
    <property type="entry name" value="Protein kinase-like (PK-like)"/>
    <property type="match status" value="1"/>
</dbReference>
<dbReference type="GO" id="GO:0019200">
    <property type="term" value="F:carbohydrate kinase activity"/>
    <property type="evidence" value="ECO:0007669"/>
    <property type="project" value="InterPro"/>
</dbReference>
<protein>
    <recommendedName>
        <fullName evidence="3">Protein O-mannose kinase</fullName>
        <ecNumber evidence="2">2.7.1.183</ecNumber>
    </recommendedName>
    <alternativeName>
        <fullName evidence="16">Protein kinase-like protein SgK196</fullName>
    </alternativeName>
    <alternativeName>
        <fullName evidence="15">Sugen kinase 196</fullName>
    </alternativeName>
</protein>
<keyword evidence="10" id="KW-0735">Signal-anchor</keyword>
<dbReference type="GO" id="GO:0005524">
    <property type="term" value="F:ATP binding"/>
    <property type="evidence" value="ECO:0007669"/>
    <property type="project" value="UniProtKB-KW"/>
</dbReference>
<accession>A0A8B7YY76</accession>
<dbReference type="OMA" id="NTWHRRL"/>
<evidence type="ECO:0000256" key="14">
    <source>
        <dbReference type="ARBA" id="ARBA00029343"/>
    </source>
</evidence>
<evidence type="ECO:0000256" key="16">
    <source>
        <dbReference type="ARBA" id="ARBA00030430"/>
    </source>
</evidence>
<evidence type="ECO:0000259" key="18">
    <source>
        <dbReference type="PROSITE" id="PS50011"/>
    </source>
</evidence>
<dbReference type="Pfam" id="PF07714">
    <property type="entry name" value="PK_Tyr_Ser-Thr"/>
    <property type="match status" value="1"/>
</dbReference>
<evidence type="ECO:0000256" key="17">
    <source>
        <dbReference type="SAM" id="SignalP"/>
    </source>
</evidence>
<evidence type="ECO:0000256" key="13">
    <source>
        <dbReference type="ARBA" id="ARBA00025665"/>
    </source>
</evidence>
<feature type="domain" description="Protein kinase" evidence="18">
    <location>
        <begin position="87"/>
        <end position="350"/>
    </location>
</feature>
<evidence type="ECO:0000313" key="20">
    <source>
        <dbReference type="RefSeq" id="XP_022098293.1"/>
    </source>
</evidence>
<keyword evidence="4" id="KW-0808">Transferase</keyword>
<evidence type="ECO:0000256" key="8">
    <source>
        <dbReference type="ARBA" id="ARBA00022824"/>
    </source>
</evidence>
<keyword evidence="7" id="KW-0418">Kinase</keyword>
<dbReference type="InterPro" id="IPR000719">
    <property type="entry name" value="Prot_kinase_dom"/>
</dbReference>
<keyword evidence="9" id="KW-0067">ATP-binding</keyword>
<proteinExistence type="predicted"/>
<dbReference type="OrthoDB" id="4062651at2759"/>
<evidence type="ECO:0000256" key="11">
    <source>
        <dbReference type="ARBA" id="ARBA00022989"/>
    </source>
</evidence>
<dbReference type="InterPro" id="IPR011009">
    <property type="entry name" value="Kinase-like_dom_sf"/>
</dbReference>
<evidence type="ECO:0000256" key="6">
    <source>
        <dbReference type="ARBA" id="ARBA00022741"/>
    </source>
</evidence>
<dbReference type="FunFam" id="1.10.510.10:FF:000464">
    <property type="entry name" value="Protein O-mannose kinase"/>
    <property type="match status" value="1"/>
</dbReference>
<dbReference type="EC" id="2.7.1.183" evidence="2"/>
<evidence type="ECO:0000256" key="3">
    <source>
        <dbReference type="ARBA" id="ARBA00015906"/>
    </source>
</evidence>
<keyword evidence="12" id="KW-0472">Membrane</keyword>
<dbReference type="GO" id="GO:0006493">
    <property type="term" value="P:protein O-linked glycosylation"/>
    <property type="evidence" value="ECO:0007669"/>
    <property type="project" value="InterPro"/>
</dbReference>
<evidence type="ECO:0000256" key="7">
    <source>
        <dbReference type="ARBA" id="ARBA00022777"/>
    </source>
</evidence>
<evidence type="ECO:0000256" key="2">
    <source>
        <dbReference type="ARBA" id="ARBA00011932"/>
    </source>
</evidence>
<keyword evidence="5" id="KW-0812">Transmembrane</keyword>
<keyword evidence="8" id="KW-0256">Endoplasmic reticulum</keyword>
<dbReference type="KEGG" id="aplc:110983381"/>
<dbReference type="PANTHER" id="PTHR22618">
    <property type="entry name" value="PROTEIN O-MANNOSE KINASE"/>
    <property type="match status" value="1"/>
</dbReference>
<evidence type="ECO:0000256" key="1">
    <source>
        <dbReference type="ARBA" id="ARBA00004648"/>
    </source>
</evidence>
<evidence type="ECO:0000256" key="15">
    <source>
        <dbReference type="ARBA" id="ARBA00030304"/>
    </source>
</evidence>
<dbReference type="PROSITE" id="PS50011">
    <property type="entry name" value="PROTEIN_KINASE_DOM"/>
    <property type="match status" value="1"/>
</dbReference>
<reference evidence="20" key="1">
    <citation type="submission" date="2025-08" db="UniProtKB">
        <authorList>
            <consortium name="RefSeq"/>
        </authorList>
    </citation>
    <scope>IDENTIFICATION</scope>
</reference>